<gene>
    <name evidence="1" type="ORF">ACFY1D_35285</name>
</gene>
<name>A0ABW6UX33_9ACTN</name>
<reference evidence="1 2" key="1">
    <citation type="submission" date="2024-10" db="EMBL/GenBank/DDBJ databases">
        <title>The Natural Products Discovery Center: Release of the First 8490 Sequenced Strains for Exploring Actinobacteria Biosynthetic Diversity.</title>
        <authorList>
            <person name="Kalkreuter E."/>
            <person name="Kautsar S.A."/>
            <person name="Yang D."/>
            <person name="Bader C.D."/>
            <person name="Teijaro C.N."/>
            <person name="Fluegel L."/>
            <person name="Davis C.M."/>
            <person name="Simpson J.R."/>
            <person name="Lauterbach L."/>
            <person name="Steele A.D."/>
            <person name="Gui C."/>
            <person name="Meng S."/>
            <person name="Li G."/>
            <person name="Viehrig K."/>
            <person name="Ye F."/>
            <person name="Su P."/>
            <person name="Kiefer A.F."/>
            <person name="Nichols A."/>
            <person name="Cepeda A.J."/>
            <person name="Yan W."/>
            <person name="Fan B."/>
            <person name="Jiang Y."/>
            <person name="Adhikari A."/>
            <person name="Zheng C.-J."/>
            <person name="Schuster L."/>
            <person name="Cowan T.M."/>
            <person name="Smanski M.J."/>
            <person name="Chevrette M.G."/>
            <person name="De Carvalho L.P.S."/>
            <person name="Shen B."/>
        </authorList>
    </citation>
    <scope>NUCLEOTIDE SEQUENCE [LARGE SCALE GENOMIC DNA]</scope>
    <source>
        <strain evidence="1 2">NPDC001390</strain>
    </source>
</reference>
<dbReference type="EMBL" id="JBIAWJ010000027">
    <property type="protein sequence ID" value="MFF4526653.1"/>
    <property type="molecule type" value="Genomic_DNA"/>
</dbReference>
<evidence type="ECO:0000313" key="1">
    <source>
        <dbReference type="EMBL" id="MFF4526653.1"/>
    </source>
</evidence>
<protein>
    <submittedName>
        <fullName evidence="1">Uncharacterized protein</fullName>
    </submittedName>
</protein>
<proteinExistence type="predicted"/>
<organism evidence="1 2">
    <name type="scientific">Streptomyces bluensis</name>
    <dbReference type="NCBI Taxonomy" id="33897"/>
    <lineage>
        <taxon>Bacteria</taxon>
        <taxon>Bacillati</taxon>
        <taxon>Actinomycetota</taxon>
        <taxon>Actinomycetes</taxon>
        <taxon>Kitasatosporales</taxon>
        <taxon>Streptomycetaceae</taxon>
        <taxon>Streptomyces</taxon>
    </lineage>
</organism>
<keyword evidence="2" id="KW-1185">Reference proteome</keyword>
<evidence type="ECO:0000313" key="2">
    <source>
        <dbReference type="Proteomes" id="UP001602058"/>
    </source>
</evidence>
<comment type="caution">
    <text evidence="1">The sequence shown here is derived from an EMBL/GenBank/DDBJ whole genome shotgun (WGS) entry which is preliminary data.</text>
</comment>
<sequence length="322" mass="35824">MQSTLADVIPVGLMSRYNIPVDRFYGRQMDVVTRADSTHVHSDRRCGARPSTRPQEARRARFDAAIASRMCGCCRVETVTADNTLSDVLVGLVSLCELLAEEAEEAENREEPDYVPDFLGSNFNWDHWRTVQTDLSQTAHGLQAHPWLHDWARSTLERAVACVERRCREQQSIINKTTLHQATVELQQAGATTQSARIWQEWRHRQDSTDNTSPDCAVYDLNARLQRPDGDSAYAGAKTVEVSVRLPPLGSDPDAFTTVEPLSLWETTAIVAYTTSADWIRGIVTLAAPPIVAQELLNPARALDIFHHPSSAGRKSPPSPAR</sequence>
<dbReference type="RefSeq" id="WP_350962123.1">
    <property type="nucleotide sequence ID" value="NZ_JBEOYX010000029.1"/>
</dbReference>
<dbReference type="Proteomes" id="UP001602058">
    <property type="component" value="Unassembled WGS sequence"/>
</dbReference>
<accession>A0ABW6UX33</accession>